<evidence type="ECO:0000256" key="1">
    <source>
        <dbReference type="SAM" id="Phobius"/>
    </source>
</evidence>
<keyword evidence="1" id="KW-1133">Transmembrane helix</keyword>
<reference evidence="2" key="2">
    <citation type="submission" date="2023-04" db="EMBL/GenBank/DDBJ databases">
        <authorList>
            <person name="Bruccoleri R.E."/>
            <person name="Oakeley E.J."/>
            <person name="Faust A.-M."/>
            <person name="Dessus-Babus S."/>
            <person name="Altorfer M."/>
            <person name="Burckhardt D."/>
            <person name="Oertli M."/>
            <person name="Naumann U."/>
            <person name="Petersen F."/>
            <person name="Wong J."/>
        </authorList>
    </citation>
    <scope>NUCLEOTIDE SEQUENCE</scope>
    <source>
        <strain evidence="2">GSM-AAB239-AS_SAM_17_03QT</strain>
        <tissue evidence="2">Leaf</tissue>
    </source>
</reference>
<dbReference type="AlphaFoldDB" id="A0AAX6GJ10"/>
<gene>
    <name evidence="2" type="ORF">M6B38_363575</name>
</gene>
<evidence type="ECO:0008006" key="4">
    <source>
        <dbReference type="Google" id="ProtNLM"/>
    </source>
</evidence>
<name>A0AAX6GJ10_IRIPA</name>
<evidence type="ECO:0000313" key="2">
    <source>
        <dbReference type="EMBL" id="KAJ6828285.1"/>
    </source>
</evidence>
<protein>
    <recommendedName>
        <fullName evidence="4">NADH dehydrogenase subunit 1</fullName>
    </recommendedName>
</protein>
<organism evidence="2 3">
    <name type="scientific">Iris pallida</name>
    <name type="common">Sweet iris</name>
    <dbReference type="NCBI Taxonomy" id="29817"/>
    <lineage>
        <taxon>Eukaryota</taxon>
        <taxon>Viridiplantae</taxon>
        <taxon>Streptophyta</taxon>
        <taxon>Embryophyta</taxon>
        <taxon>Tracheophyta</taxon>
        <taxon>Spermatophyta</taxon>
        <taxon>Magnoliopsida</taxon>
        <taxon>Liliopsida</taxon>
        <taxon>Asparagales</taxon>
        <taxon>Iridaceae</taxon>
        <taxon>Iridoideae</taxon>
        <taxon>Irideae</taxon>
        <taxon>Iris</taxon>
    </lineage>
</organism>
<evidence type="ECO:0000313" key="3">
    <source>
        <dbReference type="Proteomes" id="UP001140949"/>
    </source>
</evidence>
<accession>A0AAX6GJ10</accession>
<sequence length="50" mass="5843">MAGFGEFDLVVEDYYLILYLSYVNFCIIPLLILWNLVVCVFCFSSNSEYC</sequence>
<keyword evidence="1" id="KW-0472">Membrane</keyword>
<feature type="transmembrane region" description="Helical" evidence="1">
    <location>
        <begin position="16"/>
        <end position="43"/>
    </location>
</feature>
<proteinExistence type="predicted"/>
<reference evidence="2" key="1">
    <citation type="journal article" date="2023" name="GigaByte">
        <title>Genome assembly of the bearded iris, Iris pallida Lam.</title>
        <authorList>
            <person name="Bruccoleri R.E."/>
            <person name="Oakeley E.J."/>
            <person name="Faust A.M.E."/>
            <person name="Altorfer M."/>
            <person name="Dessus-Babus S."/>
            <person name="Burckhardt D."/>
            <person name="Oertli M."/>
            <person name="Naumann U."/>
            <person name="Petersen F."/>
            <person name="Wong J."/>
        </authorList>
    </citation>
    <scope>NUCLEOTIDE SEQUENCE</scope>
    <source>
        <strain evidence="2">GSM-AAB239-AS_SAM_17_03QT</strain>
    </source>
</reference>
<keyword evidence="1" id="KW-0812">Transmembrane</keyword>
<dbReference type="Proteomes" id="UP001140949">
    <property type="component" value="Unassembled WGS sequence"/>
</dbReference>
<comment type="caution">
    <text evidence="2">The sequence shown here is derived from an EMBL/GenBank/DDBJ whole genome shotgun (WGS) entry which is preliminary data.</text>
</comment>
<keyword evidence="3" id="KW-1185">Reference proteome</keyword>
<dbReference type="EMBL" id="JANAVB010019522">
    <property type="protein sequence ID" value="KAJ6828285.1"/>
    <property type="molecule type" value="Genomic_DNA"/>
</dbReference>